<protein>
    <submittedName>
        <fullName evidence="2">Fic family protein</fullName>
    </submittedName>
</protein>
<reference evidence="2 3" key="1">
    <citation type="submission" date="2018-09" db="EMBL/GenBank/DDBJ databases">
        <authorList>
            <person name="Li J."/>
        </authorList>
    </citation>
    <scope>NUCLEOTIDE SEQUENCE [LARGE SCALE GENOMIC DNA]</scope>
    <source>
        <strain evidence="2 3">2129</strain>
    </source>
</reference>
<dbReference type="InterPro" id="IPR025758">
    <property type="entry name" value="Fic/DOC_N"/>
</dbReference>
<dbReference type="PROSITE" id="PS51459">
    <property type="entry name" value="FIDO"/>
    <property type="match status" value="1"/>
</dbReference>
<dbReference type="Pfam" id="PF13784">
    <property type="entry name" value="Fic_N"/>
    <property type="match status" value="1"/>
</dbReference>
<organism evidence="2 3">
    <name type="scientific">Actinomyces lilanjuaniae</name>
    <dbReference type="NCBI Taxonomy" id="2321394"/>
    <lineage>
        <taxon>Bacteria</taxon>
        <taxon>Bacillati</taxon>
        <taxon>Actinomycetota</taxon>
        <taxon>Actinomycetes</taxon>
        <taxon>Actinomycetales</taxon>
        <taxon>Actinomycetaceae</taxon>
        <taxon>Actinomyces</taxon>
    </lineage>
</organism>
<evidence type="ECO:0000259" key="1">
    <source>
        <dbReference type="PROSITE" id="PS51459"/>
    </source>
</evidence>
<gene>
    <name evidence="2" type="ORF">D5R93_12555</name>
</gene>
<evidence type="ECO:0000313" key="2">
    <source>
        <dbReference type="EMBL" id="AYD90623.1"/>
    </source>
</evidence>
<feature type="domain" description="Fido" evidence="1">
    <location>
        <begin position="134"/>
        <end position="286"/>
    </location>
</feature>
<dbReference type="PIRSF" id="PIRSF038925">
    <property type="entry name" value="AMP-prot_trans"/>
    <property type="match status" value="1"/>
</dbReference>
<keyword evidence="3" id="KW-1185">Reference proteome</keyword>
<name>A0ABM6Z5L3_9ACTO</name>
<dbReference type="InterPro" id="IPR003812">
    <property type="entry name" value="Fido"/>
</dbReference>
<dbReference type="InterPro" id="IPR040198">
    <property type="entry name" value="Fido_containing"/>
</dbReference>
<dbReference type="EMBL" id="CP032514">
    <property type="protein sequence ID" value="AYD90623.1"/>
    <property type="molecule type" value="Genomic_DNA"/>
</dbReference>
<dbReference type="Proteomes" id="UP000273001">
    <property type="component" value="Chromosome"/>
</dbReference>
<dbReference type="PANTHER" id="PTHR13504">
    <property type="entry name" value="FIDO DOMAIN-CONTAINING PROTEIN DDB_G0283145"/>
    <property type="match status" value="1"/>
</dbReference>
<dbReference type="SUPFAM" id="SSF140931">
    <property type="entry name" value="Fic-like"/>
    <property type="match status" value="1"/>
</dbReference>
<proteinExistence type="predicted"/>
<evidence type="ECO:0000313" key="3">
    <source>
        <dbReference type="Proteomes" id="UP000273001"/>
    </source>
</evidence>
<accession>A0ABM6Z5L3</accession>
<dbReference type="Pfam" id="PF02661">
    <property type="entry name" value="Fic"/>
    <property type="match status" value="1"/>
</dbReference>
<sequence length="393" mass="44305">MLRRVEARDFADSLFGAPAREPGNRYAFTYYLPKPIPRDLDLGREVVAALSEADGALGLLHGLGTLVSDPSLLIGPYRRREALASSQIEGTQTSLSEVFQAEVNEQANSDDVMEVRRYLEATDLAYELVKTLPITQRLVLQVHEVLLRGVRGESRNPGEYRRSPVWVGRPGATPETAAFVPPLPAHLPELMTDWERFVNDDGRSLPPLVQAALMHYQFETIHPFLDGNGRIGRLLINVLLMERQRLSEPLLYLSHYFETHRDEYYAALQDVREAGDIDGWFRFFLRAVREQADDAVTRARALIQLRETYLSEASRSRSNLTALVEIVMRNPYVTAQSVQVSLGMTNQGARNLIRTAESRGWLVSLGAAGRGGRQQWYAPEVLQIMDAPMQYPD</sequence>
<dbReference type="InterPro" id="IPR036597">
    <property type="entry name" value="Fido-like_dom_sf"/>
</dbReference>
<dbReference type="Gene3D" id="1.10.3290.10">
    <property type="entry name" value="Fido-like domain"/>
    <property type="match status" value="1"/>
</dbReference>
<dbReference type="PANTHER" id="PTHR13504:SF38">
    <property type="entry name" value="FIDO DOMAIN-CONTAINING PROTEIN"/>
    <property type="match status" value="1"/>
</dbReference>
<dbReference type="InterPro" id="IPR026287">
    <property type="entry name" value="SoFic-like"/>
</dbReference>